<dbReference type="NCBIfam" id="TIGR01097">
    <property type="entry name" value="PhnE"/>
    <property type="match status" value="1"/>
</dbReference>
<comment type="subcellular location">
    <subcellularLocation>
        <location evidence="1">Cell membrane</location>
        <topology evidence="1">Multi-pass membrane protein</topology>
    </subcellularLocation>
</comment>
<evidence type="ECO:0000313" key="9">
    <source>
        <dbReference type="EMBL" id="SVB97531.1"/>
    </source>
</evidence>
<dbReference type="PROSITE" id="PS50928">
    <property type="entry name" value="ABC_TM1"/>
    <property type="match status" value="1"/>
</dbReference>
<dbReference type="Gene3D" id="1.10.3720.10">
    <property type="entry name" value="MetI-like"/>
    <property type="match status" value="1"/>
</dbReference>
<name>A0A382IFW0_9ZZZZ</name>
<feature type="transmembrane region" description="Helical" evidence="7">
    <location>
        <begin position="237"/>
        <end position="256"/>
    </location>
</feature>
<dbReference type="GO" id="GO:0005886">
    <property type="term" value="C:plasma membrane"/>
    <property type="evidence" value="ECO:0007669"/>
    <property type="project" value="UniProtKB-SubCell"/>
</dbReference>
<keyword evidence="2" id="KW-0813">Transport</keyword>
<feature type="transmembrane region" description="Helical" evidence="7">
    <location>
        <begin position="97"/>
        <end position="117"/>
    </location>
</feature>
<dbReference type="SUPFAM" id="SSF161098">
    <property type="entry name" value="MetI-like"/>
    <property type="match status" value="1"/>
</dbReference>
<dbReference type="InterPro" id="IPR000515">
    <property type="entry name" value="MetI-like"/>
</dbReference>
<proteinExistence type="predicted"/>
<keyword evidence="4 7" id="KW-0812">Transmembrane</keyword>
<organism evidence="9">
    <name type="scientific">marine metagenome</name>
    <dbReference type="NCBI Taxonomy" id="408172"/>
    <lineage>
        <taxon>unclassified sequences</taxon>
        <taxon>metagenomes</taxon>
        <taxon>ecological metagenomes</taxon>
    </lineage>
</organism>
<protein>
    <recommendedName>
        <fullName evidence="8">ABC transmembrane type-1 domain-containing protein</fullName>
    </recommendedName>
</protein>
<dbReference type="GO" id="GO:0015416">
    <property type="term" value="F:ABC-type phosphonate transporter activity"/>
    <property type="evidence" value="ECO:0007669"/>
    <property type="project" value="InterPro"/>
</dbReference>
<dbReference type="PANTHER" id="PTHR30043:SF1">
    <property type="entry name" value="ABC TRANSPORT SYSTEM PERMEASE PROTEIN P69"/>
    <property type="match status" value="1"/>
</dbReference>
<gene>
    <name evidence="9" type="ORF">METZ01_LOCUS250385</name>
</gene>
<reference evidence="9" key="1">
    <citation type="submission" date="2018-05" db="EMBL/GenBank/DDBJ databases">
        <authorList>
            <person name="Lanie J.A."/>
            <person name="Ng W.-L."/>
            <person name="Kazmierczak K.M."/>
            <person name="Andrzejewski T.M."/>
            <person name="Davidsen T.M."/>
            <person name="Wayne K.J."/>
            <person name="Tettelin H."/>
            <person name="Glass J.I."/>
            <person name="Rusch D."/>
            <person name="Podicherti R."/>
            <person name="Tsui H.-C.T."/>
            <person name="Winkler M.E."/>
        </authorList>
    </citation>
    <scope>NUCLEOTIDE SEQUENCE</scope>
</reference>
<keyword evidence="6 7" id="KW-0472">Membrane</keyword>
<feature type="transmembrane region" description="Helical" evidence="7">
    <location>
        <begin position="207"/>
        <end position="225"/>
    </location>
</feature>
<dbReference type="Pfam" id="PF00528">
    <property type="entry name" value="BPD_transp_1"/>
    <property type="match status" value="1"/>
</dbReference>
<sequence length="288" mass="31085">LVLSRQSGEISDTLTVRGLNMKPGKSGIIYWVNAIEQEFLLGVITTDSSGAFQKDITVPPSARGFRQTVRAVLSWEAGGWKVSETLSLTFDKMVETVFLALMATTFGVLVAVPLSFLGARNLMTKSRVGTIVYYGVRTGLNILRSIEPLILAILFVVWVGIGPFAGVLALGLHSIAALGKLFSEQIESIDSGPVEAITAVGAKPVQVVFFGVLPQVLLPFLALSFYRWDINVRMSTIIGFVGGGGIGFLLQQWINLLKYNEAGTALLAIAIVVITLDTLSAKIRERIQ</sequence>
<evidence type="ECO:0000256" key="6">
    <source>
        <dbReference type="ARBA" id="ARBA00023136"/>
    </source>
</evidence>
<evidence type="ECO:0000256" key="4">
    <source>
        <dbReference type="ARBA" id="ARBA00022692"/>
    </source>
</evidence>
<evidence type="ECO:0000256" key="3">
    <source>
        <dbReference type="ARBA" id="ARBA00022475"/>
    </source>
</evidence>
<accession>A0A382IFW0</accession>
<dbReference type="PANTHER" id="PTHR30043">
    <property type="entry name" value="PHOSPHONATES TRANSPORT SYSTEM PERMEASE PROTEIN"/>
    <property type="match status" value="1"/>
</dbReference>
<keyword evidence="5 7" id="KW-1133">Transmembrane helix</keyword>
<feature type="transmembrane region" description="Helical" evidence="7">
    <location>
        <begin position="262"/>
        <end position="279"/>
    </location>
</feature>
<evidence type="ECO:0000256" key="1">
    <source>
        <dbReference type="ARBA" id="ARBA00004651"/>
    </source>
</evidence>
<evidence type="ECO:0000256" key="2">
    <source>
        <dbReference type="ARBA" id="ARBA00022448"/>
    </source>
</evidence>
<dbReference type="InterPro" id="IPR005769">
    <property type="entry name" value="PhnE/PtxC"/>
</dbReference>
<dbReference type="InterPro" id="IPR035906">
    <property type="entry name" value="MetI-like_sf"/>
</dbReference>
<dbReference type="AlphaFoldDB" id="A0A382IFW0"/>
<feature type="non-terminal residue" evidence="9">
    <location>
        <position position="1"/>
    </location>
</feature>
<keyword evidence="3" id="KW-1003">Cell membrane</keyword>
<evidence type="ECO:0000259" key="8">
    <source>
        <dbReference type="PROSITE" id="PS50928"/>
    </source>
</evidence>
<evidence type="ECO:0000256" key="5">
    <source>
        <dbReference type="ARBA" id="ARBA00022989"/>
    </source>
</evidence>
<feature type="domain" description="ABC transmembrane type-1" evidence="8">
    <location>
        <begin position="93"/>
        <end position="280"/>
    </location>
</feature>
<dbReference type="CDD" id="cd06261">
    <property type="entry name" value="TM_PBP2"/>
    <property type="match status" value="1"/>
</dbReference>
<dbReference type="EMBL" id="UINC01066625">
    <property type="protein sequence ID" value="SVB97531.1"/>
    <property type="molecule type" value="Genomic_DNA"/>
</dbReference>
<evidence type="ECO:0000256" key="7">
    <source>
        <dbReference type="SAM" id="Phobius"/>
    </source>
</evidence>
<feature type="transmembrane region" description="Helical" evidence="7">
    <location>
        <begin position="149"/>
        <end position="172"/>
    </location>
</feature>